<name>A0A9E2KCY3_9FIRM</name>
<proteinExistence type="predicted"/>
<dbReference type="PANTHER" id="PTHR35340">
    <property type="entry name" value="PQQ ENZYME REPEAT PROTEIN-RELATED"/>
    <property type="match status" value="1"/>
</dbReference>
<dbReference type="Proteomes" id="UP000824229">
    <property type="component" value="Unassembled WGS sequence"/>
</dbReference>
<dbReference type="Gene3D" id="2.60.40.3100">
    <property type="entry name" value="Arylsulphate sulphotransferase monomer, N-terminal domain"/>
    <property type="match status" value="1"/>
</dbReference>
<comment type="caution">
    <text evidence="2">The sequence shown here is derived from an EMBL/GenBank/DDBJ whole genome shotgun (WGS) entry which is preliminary data.</text>
</comment>
<evidence type="ECO:0000313" key="2">
    <source>
        <dbReference type="EMBL" id="MBU3804131.1"/>
    </source>
</evidence>
<sequence>MLEIMNRQQEIKEAIWETYSQHNYTIQTPFFSLNPYQVCPLSGLLMFFLEQSATLEIEVYDQHYAYELEKGHQELPILGLKANKDNEVKLRITYKDGTKATSNLNIKTSPLPESYPAIEVRVSNKAQMEEGLFSLSLGRSEGVKTIEALYSIVDEEGEVRWFYTGMTAHVFRKLKNGNLIVDAPISSGICGAYTSAGFIEMDFLGHIKAFYRLPNGLHHDVYELPNGNFLAITQGDETKQDLLVEIERESRRIIKEWNFRGLLDQNRQTVIDKVSVNHPLDWLHLNAIVYDEGDNSIVATSRNQSCMIKFDKDTSKIHWIIAPKEGWNERLNPYVLEAMDKSSIGWAPHTPVIGKEGTVLMFDNGNFRSYDLDQARHAYENFSRGIEYRIDLESGTFEKIWSYGEERGNSLYCPYLGSISLLENNNRLMCFGGITKDIFGGPTDDMKSNRMKNEVVIIETTGDMPAEVVFEMAMRDRDITRPLGYKCYRCEKMTF</sequence>
<dbReference type="InterPro" id="IPR035391">
    <property type="entry name" value="Arylsulfotran_N"/>
</dbReference>
<evidence type="ECO:0000259" key="1">
    <source>
        <dbReference type="Pfam" id="PF17425"/>
    </source>
</evidence>
<dbReference type="InterPro" id="IPR053143">
    <property type="entry name" value="Arylsulfate_ST"/>
</dbReference>
<accession>A0A9E2KCY3</accession>
<protein>
    <submittedName>
        <fullName evidence="2">Aryl-sulfate sulfotransferase</fullName>
    </submittedName>
</protein>
<gene>
    <name evidence="2" type="ORF">H9872_05165</name>
</gene>
<dbReference type="EMBL" id="JAHLFQ010000114">
    <property type="protein sequence ID" value="MBU3804131.1"/>
    <property type="molecule type" value="Genomic_DNA"/>
</dbReference>
<dbReference type="PANTHER" id="PTHR35340:SF10">
    <property type="entry name" value="CYTOPLASMIC PROTEIN"/>
    <property type="match status" value="1"/>
</dbReference>
<reference evidence="2" key="2">
    <citation type="submission" date="2021-04" db="EMBL/GenBank/DDBJ databases">
        <authorList>
            <person name="Gilroy R."/>
        </authorList>
    </citation>
    <scope>NUCLEOTIDE SEQUENCE</scope>
    <source>
        <strain evidence="2">B5-657</strain>
    </source>
</reference>
<dbReference type="Pfam" id="PF17425">
    <property type="entry name" value="Arylsulfotran_N"/>
    <property type="match status" value="1"/>
</dbReference>
<reference evidence="2" key="1">
    <citation type="journal article" date="2021" name="PeerJ">
        <title>Extensive microbial diversity within the chicken gut microbiome revealed by metagenomics and culture.</title>
        <authorList>
            <person name="Gilroy R."/>
            <person name="Ravi A."/>
            <person name="Getino M."/>
            <person name="Pursley I."/>
            <person name="Horton D.L."/>
            <person name="Alikhan N.F."/>
            <person name="Baker D."/>
            <person name="Gharbi K."/>
            <person name="Hall N."/>
            <person name="Watson M."/>
            <person name="Adriaenssens E.M."/>
            <person name="Foster-Nyarko E."/>
            <person name="Jarju S."/>
            <person name="Secka A."/>
            <person name="Antonio M."/>
            <person name="Oren A."/>
            <person name="Chaudhuri R.R."/>
            <person name="La Ragione R."/>
            <person name="Hildebrand F."/>
            <person name="Pallen M.J."/>
        </authorList>
    </citation>
    <scope>NUCLEOTIDE SEQUENCE</scope>
    <source>
        <strain evidence="2">B5-657</strain>
    </source>
</reference>
<dbReference type="InterPro" id="IPR010262">
    <property type="entry name" value="Arylsulfotransferase_bact"/>
</dbReference>
<dbReference type="InterPro" id="IPR011044">
    <property type="entry name" value="Quino_amine_DH_bsu"/>
</dbReference>
<feature type="domain" description="Arylsulfotransferase N-terminal" evidence="1">
    <location>
        <begin position="33"/>
        <end position="108"/>
    </location>
</feature>
<dbReference type="AlphaFoldDB" id="A0A9E2KCY3"/>
<dbReference type="InterPro" id="IPR038477">
    <property type="entry name" value="ASST_N_sf"/>
</dbReference>
<organism evidence="2 3">
    <name type="scientific">Candidatus Cellulosilyticum pullistercoris</name>
    <dbReference type="NCBI Taxonomy" id="2838521"/>
    <lineage>
        <taxon>Bacteria</taxon>
        <taxon>Bacillati</taxon>
        <taxon>Bacillota</taxon>
        <taxon>Clostridia</taxon>
        <taxon>Lachnospirales</taxon>
        <taxon>Cellulosilyticaceae</taxon>
        <taxon>Cellulosilyticum</taxon>
    </lineage>
</organism>
<evidence type="ECO:0000313" key="3">
    <source>
        <dbReference type="Proteomes" id="UP000824229"/>
    </source>
</evidence>
<dbReference type="SUPFAM" id="SSF50969">
    <property type="entry name" value="YVTN repeat-like/Quinoprotein amine dehydrogenase"/>
    <property type="match status" value="1"/>
</dbReference>
<dbReference type="GO" id="GO:0004062">
    <property type="term" value="F:aryl sulfotransferase activity"/>
    <property type="evidence" value="ECO:0007669"/>
    <property type="project" value="InterPro"/>
</dbReference>
<dbReference type="Pfam" id="PF05935">
    <property type="entry name" value="Arylsulfotrans"/>
    <property type="match status" value="1"/>
</dbReference>